<feature type="region of interest" description="Disordered" evidence="1">
    <location>
        <begin position="1"/>
        <end position="163"/>
    </location>
</feature>
<keyword evidence="3" id="KW-1185">Reference proteome</keyword>
<feature type="compositionally biased region" description="Polar residues" evidence="1">
    <location>
        <begin position="25"/>
        <end position="36"/>
    </location>
</feature>
<feature type="compositionally biased region" description="Basic and acidic residues" evidence="1">
    <location>
        <begin position="38"/>
        <end position="52"/>
    </location>
</feature>
<organism evidence="2 3">
    <name type="scientific">Gymnopilus junonius</name>
    <name type="common">Spectacular rustgill mushroom</name>
    <name type="synonym">Gymnopilus spectabilis subsp. junonius</name>
    <dbReference type="NCBI Taxonomy" id="109634"/>
    <lineage>
        <taxon>Eukaryota</taxon>
        <taxon>Fungi</taxon>
        <taxon>Dikarya</taxon>
        <taxon>Basidiomycota</taxon>
        <taxon>Agaricomycotina</taxon>
        <taxon>Agaricomycetes</taxon>
        <taxon>Agaricomycetidae</taxon>
        <taxon>Agaricales</taxon>
        <taxon>Agaricineae</taxon>
        <taxon>Hymenogastraceae</taxon>
        <taxon>Gymnopilus</taxon>
    </lineage>
</organism>
<evidence type="ECO:0000256" key="1">
    <source>
        <dbReference type="SAM" id="MobiDB-lite"/>
    </source>
</evidence>
<comment type="caution">
    <text evidence="2">The sequence shown here is derived from an EMBL/GenBank/DDBJ whole genome shotgun (WGS) entry which is preliminary data.</text>
</comment>
<dbReference type="OrthoDB" id="3044901at2759"/>
<evidence type="ECO:0000313" key="2">
    <source>
        <dbReference type="EMBL" id="KAF8908619.1"/>
    </source>
</evidence>
<gene>
    <name evidence="2" type="ORF">CPB84DRAFT_1767089</name>
</gene>
<feature type="compositionally biased region" description="Polar residues" evidence="1">
    <location>
        <begin position="152"/>
        <end position="163"/>
    </location>
</feature>
<sequence>MPVQTRSAKKRQAAAEVNPPRPLVSDSTIVEITVSDTGEGKHTRWIRPKEGPVEQDDISAAYGNDPRSKTPTPPDISSLAKNNAKRPLASDKTIIEITVSETREDQQIRWIRPSRNPGAPEEVISPDLNNDPRFKTPAPPEMPTSPPRLQRRSQLPKTPMQTPSCKKIRLHLEKNEVDEILLRSCGRNLYYEFARLLGPTVAPLPPRAQDLGSPLYNGDHSESRWLADFRSRPQGLETPLRKGLTGA</sequence>
<protein>
    <submittedName>
        <fullName evidence="2">Uncharacterized protein</fullName>
    </submittedName>
</protein>
<dbReference type="Proteomes" id="UP000724874">
    <property type="component" value="Unassembled WGS sequence"/>
</dbReference>
<accession>A0A9P5TS45</accession>
<dbReference type="AlphaFoldDB" id="A0A9P5TS45"/>
<evidence type="ECO:0000313" key="3">
    <source>
        <dbReference type="Proteomes" id="UP000724874"/>
    </source>
</evidence>
<name>A0A9P5TS45_GYMJU</name>
<reference evidence="2" key="1">
    <citation type="submission" date="2020-11" db="EMBL/GenBank/DDBJ databases">
        <authorList>
            <consortium name="DOE Joint Genome Institute"/>
            <person name="Ahrendt S."/>
            <person name="Riley R."/>
            <person name="Andreopoulos W."/>
            <person name="LaButti K."/>
            <person name="Pangilinan J."/>
            <person name="Ruiz-duenas F.J."/>
            <person name="Barrasa J.M."/>
            <person name="Sanchez-Garcia M."/>
            <person name="Camarero S."/>
            <person name="Miyauchi S."/>
            <person name="Serrano A."/>
            <person name="Linde D."/>
            <person name="Babiker R."/>
            <person name="Drula E."/>
            <person name="Ayuso-Fernandez I."/>
            <person name="Pacheco R."/>
            <person name="Padilla G."/>
            <person name="Ferreira P."/>
            <person name="Barriuso J."/>
            <person name="Kellner H."/>
            <person name="Castanera R."/>
            <person name="Alfaro M."/>
            <person name="Ramirez L."/>
            <person name="Pisabarro A.G."/>
            <person name="Kuo A."/>
            <person name="Tritt A."/>
            <person name="Lipzen A."/>
            <person name="He G."/>
            <person name="Yan M."/>
            <person name="Ng V."/>
            <person name="Cullen D."/>
            <person name="Martin F."/>
            <person name="Rosso M.-N."/>
            <person name="Henrissat B."/>
            <person name="Hibbett D."/>
            <person name="Martinez A.T."/>
            <person name="Grigoriev I.V."/>
        </authorList>
    </citation>
    <scope>NUCLEOTIDE SEQUENCE</scope>
    <source>
        <strain evidence="2">AH 44721</strain>
    </source>
</reference>
<proteinExistence type="predicted"/>
<feature type="compositionally biased region" description="Pro residues" evidence="1">
    <location>
        <begin position="137"/>
        <end position="146"/>
    </location>
</feature>
<dbReference type="EMBL" id="JADNYJ010000011">
    <property type="protein sequence ID" value="KAF8908619.1"/>
    <property type="molecule type" value="Genomic_DNA"/>
</dbReference>